<dbReference type="PANTHER" id="PTHR33542:SF5">
    <property type="entry name" value="FERROCHELATASE CHE1"/>
    <property type="match status" value="1"/>
</dbReference>
<proteinExistence type="predicted"/>
<organism evidence="4">
    <name type="scientific">Thermocrispum agreste</name>
    <dbReference type="NCBI Taxonomy" id="37925"/>
    <lineage>
        <taxon>Bacteria</taxon>
        <taxon>Bacillati</taxon>
        <taxon>Actinomycetota</taxon>
        <taxon>Actinomycetes</taxon>
        <taxon>Pseudonocardiales</taxon>
        <taxon>Pseudonocardiaceae</taxon>
        <taxon>Thermocrispum</taxon>
    </lineage>
</organism>
<dbReference type="SUPFAM" id="SSF53800">
    <property type="entry name" value="Chelatase"/>
    <property type="match status" value="1"/>
</dbReference>
<dbReference type="PANTHER" id="PTHR33542">
    <property type="entry name" value="SIROHYDROCHLORIN FERROCHELATASE, CHLOROPLASTIC"/>
    <property type="match status" value="1"/>
</dbReference>
<dbReference type="GO" id="GO:0046872">
    <property type="term" value="F:metal ion binding"/>
    <property type="evidence" value="ECO:0007669"/>
    <property type="project" value="UniProtKB-KW"/>
</dbReference>
<dbReference type="EMBL" id="QGUI01000529">
    <property type="protein sequence ID" value="PZM94924.1"/>
    <property type="molecule type" value="Genomic_DNA"/>
</dbReference>
<dbReference type="InterPro" id="IPR050963">
    <property type="entry name" value="Sirohydro_Cobaltochel/CbiX"/>
</dbReference>
<evidence type="ECO:0000256" key="1">
    <source>
        <dbReference type="ARBA" id="ARBA00022723"/>
    </source>
</evidence>
<dbReference type="CDD" id="cd03416">
    <property type="entry name" value="CbiX_SirB_N"/>
    <property type="match status" value="1"/>
</dbReference>
<comment type="caution">
    <text evidence="4">The sequence shown here is derived from an EMBL/GenBank/DDBJ whole genome shotgun (WGS) entry which is preliminary data.</text>
</comment>
<name>A0A2W4J7N6_9PSEU</name>
<keyword evidence="2" id="KW-0456">Lyase</keyword>
<accession>A0A2W4J7N6</accession>
<dbReference type="GO" id="GO:0016829">
    <property type="term" value="F:lyase activity"/>
    <property type="evidence" value="ECO:0007669"/>
    <property type="project" value="UniProtKB-KW"/>
</dbReference>
<evidence type="ECO:0000313" key="5">
    <source>
        <dbReference type="Proteomes" id="UP000249324"/>
    </source>
</evidence>
<dbReference type="Proteomes" id="UP000249324">
    <property type="component" value="Unassembled WGS sequence"/>
</dbReference>
<reference evidence="4" key="2">
    <citation type="submission" date="2018-05" db="EMBL/GenBank/DDBJ databases">
        <authorList>
            <person name="Lanie J.A."/>
            <person name="Ng W.-L."/>
            <person name="Kazmierczak K.M."/>
            <person name="Andrzejewski T.M."/>
            <person name="Davidsen T.M."/>
            <person name="Wayne K.J."/>
            <person name="Tettelin H."/>
            <person name="Glass J.I."/>
            <person name="Rusch D."/>
            <person name="Podicherti R."/>
            <person name="Tsui H.-C.T."/>
            <person name="Winkler M.E."/>
        </authorList>
    </citation>
    <scope>NUCLEOTIDE SEQUENCE</scope>
    <source>
        <strain evidence="4">ZC4RG45</strain>
    </source>
</reference>
<reference evidence="3" key="1">
    <citation type="submission" date="2018-05" db="EMBL/GenBank/DDBJ databases">
        <authorList>
            <person name="Moura L."/>
            <person name="Setubal J.C."/>
        </authorList>
    </citation>
    <scope>NUCLEOTIDE SEQUENCE</scope>
    <source>
        <strain evidence="3">ZC4RG45</strain>
    </source>
</reference>
<dbReference type="Pfam" id="PF01903">
    <property type="entry name" value="CbiX"/>
    <property type="match status" value="2"/>
</dbReference>
<dbReference type="Gene3D" id="3.40.50.1400">
    <property type="match status" value="2"/>
</dbReference>
<dbReference type="EMBL" id="QGUI02000012">
    <property type="protein sequence ID" value="MFO7191026.1"/>
    <property type="molecule type" value="Genomic_DNA"/>
</dbReference>
<evidence type="ECO:0000313" key="3">
    <source>
        <dbReference type="EMBL" id="MFO7191026.1"/>
    </source>
</evidence>
<gene>
    <name evidence="3" type="ORF">DIU77_002130</name>
    <name evidence="4" type="ORF">DIU77_13245</name>
</gene>
<sequence>MTAPLLLVAHGSRDPRSAATVRRLAAVVGERAPGLVVRVAFLDLSEPSVPDALAELHGQGHRSVIVVPLLLGSAYHARVDLPALIAEAHERCPGLAVTVSDVLGPDPVLQSLAALRAAEQLDADETAGVVLTGVGSSDAKANAAVAGIAAAWRGQGRFAHVTHAFATCRPSVESAVARLRTAGASRIVLAPWFLAPGLLLDRAAGEARRVADDVRVAAPLGAHPSVAEVVLARYTSPVPVAAAA</sequence>
<dbReference type="InterPro" id="IPR002762">
    <property type="entry name" value="CbiX-like"/>
</dbReference>
<reference evidence="3" key="4">
    <citation type="submission" date="2023-08" db="EMBL/GenBank/DDBJ databases">
        <authorList>
            <person name="Guima S.E.S."/>
            <person name="Martins L.F."/>
            <person name="Silva A.M."/>
            <person name="Setubal J.C."/>
        </authorList>
    </citation>
    <scope>NUCLEOTIDE SEQUENCE</scope>
    <source>
        <strain evidence="3">ZC4RG45</strain>
    </source>
</reference>
<evidence type="ECO:0000256" key="2">
    <source>
        <dbReference type="ARBA" id="ARBA00023239"/>
    </source>
</evidence>
<dbReference type="STRING" id="1111738.GCA_000427905_02428"/>
<protein>
    <submittedName>
        <fullName evidence="4">Sirohydrochlorin chelatase</fullName>
    </submittedName>
</protein>
<keyword evidence="1" id="KW-0479">Metal-binding</keyword>
<evidence type="ECO:0000313" key="4">
    <source>
        <dbReference type="EMBL" id="PZM94924.1"/>
    </source>
</evidence>
<dbReference type="AlphaFoldDB" id="A0A2W4J7N6"/>
<reference evidence="3 5" key="3">
    <citation type="journal article" date="2021" name="BMC Genomics">
        <title>Genome-resolved metagenome and metatranscriptome analyses of thermophilic composting reveal key bacterial players and their metabolic interactions.</title>
        <authorList>
            <person name="Braga L.P.P."/>
            <person name="Pereira R.V."/>
            <person name="Martins L.F."/>
            <person name="Moura L.M.S."/>
            <person name="Sanchez F.B."/>
            <person name="Patane J.S.L."/>
            <person name="da Silva A.M."/>
            <person name="Setubal J.C."/>
        </authorList>
    </citation>
    <scope>NUCLEOTIDE SEQUENCE [LARGE SCALE GENOMIC DNA]</scope>
    <source>
        <strain evidence="3">ZC4RG45</strain>
    </source>
</reference>